<dbReference type="EMBL" id="ML977156">
    <property type="protein sequence ID" value="KAF1986485.1"/>
    <property type="molecule type" value="Genomic_DNA"/>
</dbReference>
<comment type="similarity">
    <text evidence="1">Belongs to the AIM6 family.</text>
</comment>
<dbReference type="InterPro" id="IPR051236">
    <property type="entry name" value="HAT_RTT109-like"/>
</dbReference>
<feature type="compositionally biased region" description="Low complexity" evidence="3">
    <location>
        <begin position="233"/>
        <end position="246"/>
    </location>
</feature>
<keyword evidence="6" id="KW-1185">Reference proteome</keyword>
<dbReference type="OrthoDB" id="4153866at2759"/>
<feature type="chain" id="PRO_5026167108" description="Altered inheritance of mitochondria protein 6" evidence="4">
    <location>
        <begin position="19"/>
        <end position="366"/>
    </location>
</feature>
<dbReference type="PANTHER" id="PTHR31571:SF1">
    <property type="entry name" value="ALTERED INHERITANCE OF MITOCHONDRIA PROTEIN 6"/>
    <property type="match status" value="1"/>
</dbReference>
<feature type="signal peptide" evidence="4">
    <location>
        <begin position="1"/>
        <end position="18"/>
    </location>
</feature>
<evidence type="ECO:0000256" key="1">
    <source>
        <dbReference type="ARBA" id="ARBA00008858"/>
    </source>
</evidence>
<sequence>MTVFAVLGAIHILNFIVGYGPPLWDDYQFGYFSEWSKPGREGDGLDKYPTDFTRDIQPIPCHSHNDYWRRIPLLEAIHYGCTGVEADVWLFDGDLFVGHNTASLSSNRTFRSMYVDPLVQILDRQNPKTDFATPDALHPAGVFDTDADQTLVLLVDFKNSGADIFPVVEAQIAALREKNYLTYFNGEETISGPITVVATGNAPFNLITANSTYRDIFFDAPLDSMYEAPVNSPPSNSKRSSSLLSLFRRDPSPGQGHTGLDRDSEPFSPANSYYASTNFRASIGYLWRGYLSAAQMQKLRGQIQGAKKLGLHSRYWGAPEWPRRTRETVWRVLVEEGVGYLNVDDLKGVARGGWRKGVGGEDGPWA</sequence>
<proteinExistence type="inferred from homology"/>
<organism evidence="5 6">
    <name type="scientific">Aulographum hederae CBS 113979</name>
    <dbReference type="NCBI Taxonomy" id="1176131"/>
    <lineage>
        <taxon>Eukaryota</taxon>
        <taxon>Fungi</taxon>
        <taxon>Dikarya</taxon>
        <taxon>Ascomycota</taxon>
        <taxon>Pezizomycotina</taxon>
        <taxon>Dothideomycetes</taxon>
        <taxon>Pleosporomycetidae</taxon>
        <taxon>Aulographales</taxon>
        <taxon>Aulographaceae</taxon>
    </lineage>
</organism>
<protein>
    <recommendedName>
        <fullName evidence="2">Altered inheritance of mitochondria protein 6</fullName>
    </recommendedName>
</protein>
<gene>
    <name evidence="5" type="ORF">K402DRAFT_404219</name>
</gene>
<name>A0A6G1GZX7_9PEZI</name>
<evidence type="ECO:0000256" key="4">
    <source>
        <dbReference type="SAM" id="SignalP"/>
    </source>
</evidence>
<evidence type="ECO:0000313" key="6">
    <source>
        <dbReference type="Proteomes" id="UP000800041"/>
    </source>
</evidence>
<evidence type="ECO:0000313" key="5">
    <source>
        <dbReference type="EMBL" id="KAF1986485.1"/>
    </source>
</evidence>
<dbReference type="GO" id="GO:0006629">
    <property type="term" value="P:lipid metabolic process"/>
    <property type="evidence" value="ECO:0007669"/>
    <property type="project" value="InterPro"/>
</dbReference>
<dbReference type="SUPFAM" id="SSF51695">
    <property type="entry name" value="PLC-like phosphodiesterases"/>
    <property type="match status" value="1"/>
</dbReference>
<evidence type="ECO:0000256" key="2">
    <source>
        <dbReference type="ARBA" id="ARBA00014286"/>
    </source>
</evidence>
<dbReference type="InterPro" id="IPR017946">
    <property type="entry name" value="PLC-like_Pdiesterase_TIM-brl"/>
</dbReference>
<reference evidence="5" key="1">
    <citation type="journal article" date="2020" name="Stud. Mycol.">
        <title>101 Dothideomycetes genomes: a test case for predicting lifestyles and emergence of pathogens.</title>
        <authorList>
            <person name="Haridas S."/>
            <person name="Albert R."/>
            <person name="Binder M."/>
            <person name="Bloem J."/>
            <person name="Labutti K."/>
            <person name="Salamov A."/>
            <person name="Andreopoulos B."/>
            <person name="Baker S."/>
            <person name="Barry K."/>
            <person name="Bills G."/>
            <person name="Bluhm B."/>
            <person name="Cannon C."/>
            <person name="Castanera R."/>
            <person name="Culley D."/>
            <person name="Daum C."/>
            <person name="Ezra D."/>
            <person name="Gonzalez J."/>
            <person name="Henrissat B."/>
            <person name="Kuo A."/>
            <person name="Liang C."/>
            <person name="Lipzen A."/>
            <person name="Lutzoni F."/>
            <person name="Magnuson J."/>
            <person name="Mondo S."/>
            <person name="Nolan M."/>
            <person name="Ohm R."/>
            <person name="Pangilinan J."/>
            <person name="Park H.-J."/>
            <person name="Ramirez L."/>
            <person name="Alfaro M."/>
            <person name="Sun H."/>
            <person name="Tritt A."/>
            <person name="Yoshinaga Y."/>
            <person name="Zwiers L.-H."/>
            <person name="Turgeon B."/>
            <person name="Goodwin S."/>
            <person name="Spatafora J."/>
            <person name="Crous P."/>
            <person name="Grigoriev I."/>
        </authorList>
    </citation>
    <scope>NUCLEOTIDE SEQUENCE</scope>
    <source>
        <strain evidence="5">CBS 113979</strain>
    </source>
</reference>
<dbReference type="AlphaFoldDB" id="A0A6G1GZX7"/>
<dbReference type="GO" id="GO:0008081">
    <property type="term" value="F:phosphoric diester hydrolase activity"/>
    <property type="evidence" value="ECO:0007669"/>
    <property type="project" value="InterPro"/>
</dbReference>
<keyword evidence="4" id="KW-0732">Signal</keyword>
<dbReference type="Proteomes" id="UP000800041">
    <property type="component" value="Unassembled WGS sequence"/>
</dbReference>
<accession>A0A6G1GZX7</accession>
<feature type="region of interest" description="Disordered" evidence="3">
    <location>
        <begin position="228"/>
        <end position="267"/>
    </location>
</feature>
<evidence type="ECO:0000256" key="3">
    <source>
        <dbReference type="SAM" id="MobiDB-lite"/>
    </source>
</evidence>
<dbReference type="PANTHER" id="PTHR31571">
    <property type="entry name" value="ALTERED INHERITANCE OF MITOCHONDRIA PROTEIN 6"/>
    <property type="match status" value="1"/>
</dbReference>